<evidence type="ECO:0000313" key="1">
    <source>
        <dbReference type="EMBL" id="KAI1704987.1"/>
    </source>
</evidence>
<keyword evidence="2" id="KW-1185">Reference proteome</keyword>
<proteinExistence type="predicted"/>
<dbReference type="AlphaFoldDB" id="A0AAD4MVA4"/>
<protein>
    <submittedName>
        <fullName evidence="1">Uncharacterized protein</fullName>
    </submittedName>
</protein>
<name>A0AAD4MVA4_9BILA</name>
<organism evidence="1 2">
    <name type="scientific">Ditylenchus destructor</name>
    <dbReference type="NCBI Taxonomy" id="166010"/>
    <lineage>
        <taxon>Eukaryota</taxon>
        <taxon>Metazoa</taxon>
        <taxon>Ecdysozoa</taxon>
        <taxon>Nematoda</taxon>
        <taxon>Chromadorea</taxon>
        <taxon>Rhabditida</taxon>
        <taxon>Tylenchina</taxon>
        <taxon>Tylenchomorpha</taxon>
        <taxon>Sphaerularioidea</taxon>
        <taxon>Anguinidae</taxon>
        <taxon>Anguininae</taxon>
        <taxon>Ditylenchus</taxon>
    </lineage>
</organism>
<gene>
    <name evidence="1" type="ORF">DdX_13918</name>
</gene>
<sequence length="87" mass="10077">MQNQRNNRNLQATPLNNLLSKISKKNIEKGISCQTGYMSKHDLVKQCLQNLRQSEEEDVLAYWRRMLDSNTIAKSPSTEKGNIIWGR</sequence>
<dbReference type="EMBL" id="JAKKPZ010000061">
    <property type="protein sequence ID" value="KAI1704987.1"/>
    <property type="molecule type" value="Genomic_DNA"/>
</dbReference>
<accession>A0AAD4MVA4</accession>
<dbReference type="Proteomes" id="UP001201812">
    <property type="component" value="Unassembled WGS sequence"/>
</dbReference>
<reference evidence="1" key="1">
    <citation type="submission" date="2022-01" db="EMBL/GenBank/DDBJ databases">
        <title>Genome Sequence Resource for Two Populations of Ditylenchus destructor, the Migratory Endoparasitic Phytonematode.</title>
        <authorList>
            <person name="Zhang H."/>
            <person name="Lin R."/>
            <person name="Xie B."/>
        </authorList>
    </citation>
    <scope>NUCLEOTIDE SEQUENCE</scope>
    <source>
        <strain evidence="1">BazhouSP</strain>
    </source>
</reference>
<evidence type="ECO:0000313" key="2">
    <source>
        <dbReference type="Proteomes" id="UP001201812"/>
    </source>
</evidence>
<comment type="caution">
    <text evidence="1">The sequence shown here is derived from an EMBL/GenBank/DDBJ whole genome shotgun (WGS) entry which is preliminary data.</text>
</comment>